<dbReference type="Pfam" id="PF13361">
    <property type="entry name" value="UvrD_C"/>
    <property type="match status" value="1"/>
</dbReference>
<sequence length="1096" mass="123331">MSMEWRPSGWGQRLTRSAHWLLRLEGEYVEIRIGGKHYRQQVDDDARVRVIPGLFWARVELQTEDNQTVSVDGLPNRQASQLSAAVQQVLLTCTTRGRKALFADILAQIHCWLAKADALTDRGSADRRWITHEQQQALLAERPALPLQPSELRQLFLDDAVHEDLHAHSHRAALDALHDWELDWPAVWAEANATMATRELVLARSFLHQVESKPLTEEQARAVICFDNRVQVVASAGSGKTSTMVAKAAYAIDRGFVAPERIVMLAFNKDAAKELEDRAQRSFERLGMGDTVVEARTFHALGLSIIAKATGRKPDIPEWAVEATLGFNKLAELVDDLKDRSTHFRTQWDMFRLVFGRDLPPLGTQMLADGYDRDGTPYIRTLQGERVKSLEECVIADWLFYNGVAYDYERRYEFDTATDTHRQYRPDFYYPDARLYHEHFALDADGQPPQHFDNYADGVRWKREQHAARGTALVETTSFGLRSGEALHHLSERLGESRIELDPNPDRELPDGGAKPMPDADLIGLMRTFIAHAKSNCLSLEDMAERLRQMPEDQFKERYRRFLEIAGPVFQAWDDALADERSIDFEDMLNMAAGLLEQGHYESPYELVMADEFQDASRARARLCRALVNRPGRYLFAVGDDWQSINRFAGADVSVMTGFRAWMGHGQVLKLEQTFRCPQELCDISGRFISRNPAQIAKAVRSAAPAMGPVLQAFQMNRREEMQDGVRQYLSKLHQKLLAGAVPQGRNGRVTVFVLGRYRADRGAVPSDWKTAFGSTMEVEFLTAHRSKGREADYVILPGMINRSFPSLRSDDPVLSLAMPEGDTYPLSEERRLFYVALTRARRSVVMFTLQGKHSPFLDELVNEGAVEVTGISGTAINEERCPNGAAWAFQVVLQLSALPQQAEGWASRIDAAFWHEWNMFRVLGGAQRYLASNLLAVGVLLHDYRQVMLFKPSARAHARLCGAVGAGTALVHAAFAAAGHDEFHLPLFIAALAALVADLGLLHQSRRASTAHTQVDAPAACIRSRSRRCLDTQYAKDYAYPRAKAVCDLLAWECKNKWDFDTQDALAASTVDLDELIRRGEAVEVPPTKQGRAFE</sequence>
<comment type="caution">
    <text evidence="11">The sequence shown here is derived from an EMBL/GenBank/DDBJ whole genome shotgun (WGS) entry which is preliminary data.</text>
</comment>
<evidence type="ECO:0000259" key="10">
    <source>
        <dbReference type="PROSITE" id="PS51198"/>
    </source>
</evidence>
<accession>A0AA38Y3E1</accession>
<dbReference type="PANTHER" id="PTHR11070:SF63">
    <property type="entry name" value="DNA HELICASE IV"/>
    <property type="match status" value="1"/>
</dbReference>
<dbReference type="CDD" id="cd18807">
    <property type="entry name" value="SF1_C_UvrD"/>
    <property type="match status" value="1"/>
</dbReference>
<evidence type="ECO:0000313" key="11">
    <source>
        <dbReference type="EMBL" id="KAJ9633142.1"/>
    </source>
</evidence>
<dbReference type="InterPro" id="IPR014016">
    <property type="entry name" value="UvrD-like_ATP-bd"/>
</dbReference>
<dbReference type="GO" id="GO:0000725">
    <property type="term" value="P:recombinational repair"/>
    <property type="evidence" value="ECO:0007669"/>
    <property type="project" value="TreeGrafter"/>
</dbReference>
<dbReference type="GO" id="GO:0016787">
    <property type="term" value="F:hydrolase activity"/>
    <property type="evidence" value="ECO:0007669"/>
    <property type="project" value="UniProtKB-UniRule"/>
</dbReference>
<dbReference type="Pfam" id="PF12462">
    <property type="entry name" value="Helicase_IV_N"/>
    <property type="match status" value="1"/>
</dbReference>
<evidence type="ECO:0000256" key="5">
    <source>
        <dbReference type="ARBA" id="ARBA00023235"/>
    </source>
</evidence>
<keyword evidence="2 9" id="KW-0378">Hydrolase</keyword>
<dbReference type="InterPro" id="IPR022161">
    <property type="entry name" value="Helicase_IV_N"/>
</dbReference>
<evidence type="ECO:0000256" key="6">
    <source>
        <dbReference type="ARBA" id="ARBA00034617"/>
    </source>
</evidence>
<dbReference type="InterPro" id="IPR014017">
    <property type="entry name" value="DNA_helicase_UvrD-like_C"/>
</dbReference>
<dbReference type="InterPro" id="IPR027417">
    <property type="entry name" value="P-loop_NTPase"/>
</dbReference>
<dbReference type="EMBL" id="JAPDRN010000049">
    <property type="protein sequence ID" value="KAJ9633142.1"/>
    <property type="molecule type" value="Genomic_DNA"/>
</dbReference>
<keyword evidence="3 9" id="KW-0347">Helicase</keyword>
<dbReference type="PROSITE" id="PS51198">
    <property type="entry name" value="UVRD_HELICASE_ATP_BIND"/>
    <property type="match status" value="1"/>
</dbReference>
<organism evidence="11">
    <name type="scientific">Knufia peltigerae</name>
    <dbReference type="NCBI Taxonomy" id="1002370"/>
    <lineage>
        <taxon>Eukaryota</taxon>
        <taxon>Fungi</taxon>
        <taxon>Dikarya</taxon>
        <taxon>Ascomycota</taxon>
        <taxon>Pezizomycotina</taxon>
        <taxon>Eurotiomycetes</taxon>
        <taxon>Chaetothyriomycetidae</taxon>
        <taxon>Chaetothyriales</taxon>
        <taxon>Trichomeriaceae</taxon>
        <taxon>Knufia</taxon>
    </lineage>
</organism>
<dbReference type="SUPFAM" id="SSF52540">
    <property type="entry name" value="P-loop containing nucleoside triphosphate hydrolases"/>
    <property type="match status" value="1"/>
</dbReference>
<evidence type="ECO:0000256" key="3">
    <source>
        <dbReference type="ARBA" id="ARBA00022806"/>
    </source>
</evidence>
<keyword evidence="4 9" id="KW-0067">ATP-binding</keyword>
<feature type="domain" description="UvrD-like helicase ATP-binding" evidence="10">
    <location>
        <begin position="213"/>
        <end position="678"/>
    </location>
</feature>
<dbReference type="Gene3D" id="3.40.50.300">
    <property type="entry name" value="P-loop containing nucleotide triphosphate hydrolases"/>
    <property type="match status" value="3"/>
</dbReference>
<dbReference type="Pfam" id="PF00580">
    <property type="entry name" value="UvrD-helicase"/>
    <property type="match status" value="1"/>
</dbReference>
<keyword evidence="1 9" id="KW-0547">Nucleotide-binding</keyword>
<dbReference type="GO" id="GO:0005524">
    <property type="term" value="F:ATP binding"/>
    <property type="evidence" value="ECO:0007669"/>
    <property type="project" value="UniProtKB-UniRule"/>
</dbReference>
<dbReference type="GO" id="GO:0043138">
    <property type="term" value="F:3'-5' DNA helicase activity"/>
    <property type="evidence" value="ECO:0007669"/>
    <property type="project" value="UniProtKB-EC"/>
</dbReference>
<evidence type="ECO:0000256" key="1">
    <source>
        <dbReference type="ARBA" id="ARBA00022741"/>
    </source>
</evidence>
<comment type="catalytic activity">
    <reaction evidence="8">
        <text>ATP + H2O = ADP + phosphate + H(+)</text>
        <dbReference type="Rhea" id="RHEA:13065"/>
        <dbReference type="ChEBI" id="CHEBI:15377"/>
        <dbReference type="ChEBI" id="CHEBI:15378"/>
        <dbReference type="ChEBI" id="CHEBI:30616"/>
        <dbReference type="ChEBI" id="CHEBI:43474"/>
        <dbReference type="ChEBI" id="CHEBI:456216"/>
        <dbReference type="EC" id="5.6.2.4"/>
    </reaction>
</comment>
<evidence type="ECO:0000256" key="9">
    <source>
        <dbReference type="PROSITE-ProRule" id="PRU00560"/>
    </source>
</evidence>
<dbReference type="GO" id="GO:0003677">
    <property type="term" value="F:DNA binding"/>
    <property type="evidence" value="ECO:0007669"/>
    <property type="project" value="InterPro"/>
</dbReference>
<comment type="catalytic activity">
    <reaction evidence="6">
        <text>Couples ATP hydrolysis with the unwinding of duplex DNA by translocating in the 3'-5' direction.</text>
        <dbReference type="EC" id="5.6.2.4"/>
    </reaction>
</comment>
<keyword evidence="5" id="KW-0413">Isomerase</keyword>
<dbReference type="PANTHER" id="PTHR11070">
    <property type="entry name" value="UVRD / RECB / PCRA DNA HELICASE FAMILY MEMBER"/>
    <property type="match status" value="1"/>
</dbReference>
<evidence type="ECO:0000256" key="8">
    <source>
        <dbReference type="ARBA" id="ARBA00048988"/>
    </source>
</evidence>
<evidence type="ECO:0000256" key="2">
    <source>
        <dbReference type="ARBA" id="ARBA00022801"/>
    </source>
</evidence>
<name>A0AA38Y3E1_9EURO</name>
<dbReference type="EC" id="5.6.2.4" evidence="7"/>
<evidence type="ECO:0000256" key="4">
    <source>
        <dbReference type="ARBA" id="ARBA00022840"/>
    </source>
</evidence>
<dbReference type="InterPro" id="IPR000212">
    <property type="entry name" value="DNA_helicase_UvrD/REP"/>
</dbReference>
<dbReference type="Pfam" id="PF20460">
    <property type="entry name" value="DUF6713"/>
    <property type="match status" value="1"/>
</dbReference>
<dbReference type="AlphaFoldDB" id="A0AA38Y3E1"/>
<gene>
    <name evidence="11" type="ORF">H2204_007288</name>
</gene>
<dbReference type="InterPro" id="IPR046559">
    <property type="entry name" value="DUF6713"/>
</dbReference>
<reference evidence="11" key="1">
    <citation type="submission" date="2022-10" db="EMBL/GenBank/DDBJ databases">
        <title>Culturing micro-colonial fungi from biological soil crusts in the Mojave desert and describing Neophaeococcomyces mojavensis, and introducing the new genera and species Taxawa tesnikishii.</title>
        <authorList>
            <person name="Kurbessoian T."/>
            <person name="Stajich J.E."/>
        </authorList>
    </citation>
    <scope>NUCLEOTIDE SEQUENCE</scope>
    <source>
        <strain evidence="11">TK_35</strain>
    </source>
</reference>
<feature type="binding site" evidence="9">
    <location>
        <begin position="234"/>
        <end position="241"/>
    </location>
    <ligand>
        <name>ATP</name>
        <dbReference type="ChEBI" id="CHEBI:30616"/>
    </ligand>
</feature>
<proteinExistence type="predicted"/>
<evidence type="ECO:0000256" key="7">
    <source>
        <dbReference type="ARBA" id="ARBA00034808"/>
    </source>
</evidence>
<protein>
    <recommendedName>
        <fullName evidence="7">DNA 3'-5' helicase</fullName>
        <ecNumber evidence="7">5.6.2.4</ecNumber>
    </recommendedName>
</protein>
<dbReference type="GO" id="GO:0005829">
    <property type="term" value="C:cytosol"/>
    <property type="evidence" value="ECO:0007669"/>
    <property type="project" value="TreeGrafter"/>
</dbReference>